<dbReference type="STRING" id="1123397.SAMN05660831_00274"/>
<comment type="similarity">
    <text evidence="1 2">Belongs to the phD/YefM antitoxin family.</text>
</comment>
<dbReference type="Pfam" id="PF02604">
    <property type="entry name" value="PhdYeFM_antitox"/>
    <property type="match status" value="1"/>
</dbReference>
<evidence type="ECO:0000313" key="4">
    <source>
        <dbReference type="Proteomes" id="UP000198611"/>
    </source>
</evidence>
<dbReference type="RefSeq" id="WP_093426954.1">
    <property type="nucleotide sequence ID" value="NZ_FOMJ01000001.1"/>
</dbReference>
<sequence>MKNIGSEAARRHLPELLDRAHGGEPLVIMKRGKPYAVLASPEQCRIPSTRGGLLGLRGSGAGLWGDTPTETLAVLREEWD</sequence>
<reference evidence="3 4" key="1">
    <citation type="submission" date="2016-10" db="EMBL/GenBank/DDBJ databases">
        <authorList>
            <person name="de Groot N.N."/>
        </authorList>
    </citation>
    <scope>NUCLEOTIDE SEQUENCE [LARGE SCALE GENOMIC DNA]</scope>
    <source>
        <strain evidence="3 4">HL3</strain>
    </source>
</reference>
<comment type="function">
    <text evidence="2">Antitoxin component of a type II toxin-antitoxin (TA) system.</text>
</comment>
<dbReference type="NCBIfam" id="TIGR01552">
    <property type="entry name" value="phd_fam"/>
    <property type="match status" value="1"/>
</dbReference>
<dbReference type="EMBL" id="FOMJ01000001">
    <property type="protein sequence ID" value="SFC96877.1"/>
    <property type="molecule type" value="Genomic_DNA"/>
</dbReference>
<dbReference type="InterPro" id="IPR006442">
    <property type="entry name" value="Antitoxin_Phd/YefM"/>
</dbReference>
<dbReference type="OrthoDB" id="9800503at2"/>
<dbReference type="InterPro" id="IPR036165">
    <property type="entry name" value="YefM-like_sf"/>
</dbReference>
<evidence type="ECO:0000256" key="2">
    <source>
        <dbReference type="RuleBase" id="RU362080"/>
    </source>
</evidence>
<accession>A0A1I1NH71</accession>
<evidence type="ECO:0000313" key="3">
    <source>
        <dbReference type="EMBL" id="SFC96877.1"/>
    </source>
</evidence>
<evidence type="ECO:0000256" key="1">
    <source>
        <dbReference type="ARBA" id="ARBA00009981"/>
    </source>
</evidence>
<proteinExistence type="inferred from homology"/>
<keyword evidence="4" id="KW-1185">Reference proteome</keyword>
<dbReference type="Gene3D" id="3.40.1620.10">
    <property type="entry name" value="YefM-like domain"/>
    <property type="match status" value="1"/>
</dbReference>
<protein>
    <recommendedName>
        <fullName evidence="2">Antitoxin</fullName>
    </recommendedName>
</protein>
<organism evidence="3 4">
    <name type="scientific">Thiohalospira halophila DSM 15071</name>
    <dbReference type="NCBI Taxonomy" id="1123397"/>
    <lineage>
        <taxon>Bacteria</taxon>
        <taxon>Pseudomonadati</taxon>
        <taxon>Pseudomonadota</taxon>
        <taxon>Gammaproteobacteria</taxon>
        <taxon>Thiohalospirales</taxon>
        <taxon>Thiohalospiraceae</taxon>
        <taxon>Thiohalospira</taxon>
    </lineage>
</organism>
<dbReference type="Proteomes" id="UP000198611">
    <property type="component" value="Unassembled WGS sequence"/>
</dbReference>
<dbReference type="SUPFAM" id="SSF143120">
    <property type="entry name" value="YefM-like"/>
    <property type="match status" value="1"/>
</dbReference>
<dbReference type="AlphaFoldDB" id="A0A1I1NH71"/>
<name>A0A1I1NH71_9GAMM</name>
<gene>
    <name evidence="3" type="ORF">SAMN05660831_00274</name>
</gene>